<dbReference type="RefSeq" id="WP_187426205.1">
    <property type="nucleotide sequence ID" value="NZ_CP060636.1"/>
</dbReference>
<dbReference type="GO" id="GO:0003824">
    <property type="term" value="F:catalytic activity"/>
    <property type="evidence" value="ECO:0007669"/>
    <property type="project" value="UniProtKB-ARBA"/>
</dbReference>
<keyword evidence="4" id="KW-0663">Pyridoxal phosphate</keyword>
<evidence type="ECO:0000313" key="9">
    <source>
        <dbReference type="EMBL" id="QNM11698.1"/>
    </source>
</evidence>
<evidence type="ECO:0000256" key="2">
    <source>
        <dbReference type="ARBA" id="ARBA00006490"/>
    </source>
</evidence>
<dbReference type="Gene3D" id="1.10.260.50">
    <property type="match status" value="1"/>
</dbReference>
<feature type="domain" description="Aminotransferase class V" evidence="8">
    <location>
        <begin position="2"/>
        <end position="362"/>
    </location>
</feature>
<keyword evidence="10" id="KW-1185">Reference proteome</keyword>
<dbReference type="InterPro" id="IPR000192">
    <property type="entry name" value="Aminotrans_V_dom"/>
</dbReference>
<dbReference type="SUPFAM" id="SSF53383">
    <property type="entry name" value="PLP-dependent transferases"/>
    <property type="match status" value="1"/>
</dbReference>
<dbReference type="AlphaFoldDB" id="A0A7G9GLL6"/>
<dbReference type="GO" id="GO:0051536">
    <property type="term" value="F:iron-sulfur cluster binding"/>
    <property type="evidence" value="ECO:0007669"/>
    <property type="project" value="UniProtKB-KW"/>
</dbReference>
<name>A0A7G9GLL6_9FIRM</name>
<dbReference type="GO" id="GO:0046872">
    <property type="term" value="F:metal ion binding"/>
    <property type="evidence" value="ECO:0007669"/>
    <property type="project" value="UniProtKB-KW"/>
</dbReference>
<organism evidence="9 10">
    <name type="scientific">[Eubacterium] hominis</name>
    <dbReference type="NCBI Taxonomy" id="2764325"/>
    <lineage>
        <taxon>Bacteria</taxon>
        <taxon>Bacillati</taxon>
        <taxon>Bacillota</taxon>
        <taxon>Erysipelotrichia</taxon>
        <taxon>Erysipelotrichales</taxon>
        <taxon>Erysipelotrichaceae</taxon>
        <taxon>Amedibacillus</taxon>
    </lineage>
</organism>
<evidence type="ECO:0000256" key="1">
    <source>
        <dbReference type="ARBA" id="ARBA00001933"/>
    </source>
</evidence>
<dbReference type="InterPro" id="IPR015421">
    <property type="entry name" value="PyrdxlP-dep_Trfase_major"/>
</dbReference>
<evidence type="ECO:0000313" key="10">
    <source>
        <dbReference type="Proteomes" id="UP000515856"/>
    </source>
</evidence>
<comment type="similarity">
    <text evidence="2">Belongs to the class-V pyridoxal-phosphate-dependent aminotransferase family. NifS/IscS subfamily.</text>
</comment>
<dbReference type="PANTHER" id="PTHR11601:SF50">
    <property type="entry name" value="CYSTEINE DESULFURASE ISCS 2-RELATED"/>
    <property type="match status" value="1"/>
</dbReference>
<dbReference type="PANTHER" id="PTHR11601">
    <property type="entry name" value="CYSTEINE DESULFURYLASE FAMILY MEMBER"/>
    <property type="match status" value="1"/>
</dbReference>
<evidence type="ECO:0000256" key="5">
    <source>
        <dbReference type="ARBA" id="ARBA00023004"/>
    </source>
</evidence>
<dbReference type="Gene3D" id="3.90.1150.10">
    <property type="entry name" value="Aspartate Aminotransferase, domain 1"/>
    <property type="match status" value="1"/>
</dbReference>
<dbReference type="InterPro" id="IPR016454">
    <property type="entry name" value="Cysteine_dSase"/>
</dbReference>
<sequence length="376" mass="41912">MIYLDYASTTPIRKEVLDTYTMLLSKYYGNSDSLHDIGRESARLMEQSRANIAQLFHVQKDEIFFTSCASESNNYATKAYAWANQRKGKHLITTCVEHSSITNAMKQLEESFGFEVTYLPVNEKGVVSLEDLKKALRKDTILVSMMMINNETGAINPIKECADYVHQNSRAAFHMDGVQALGKIPVDLKDVDMATFSAHKIYGLKGSALFYKKKNIQVLPLISGGQQEEGLRAGTSNAPADIVLAKTLRLALESLNDNYTYVKKLNTWLREALSTCEDIVINSPEVTSPYILNISVLCIGSEVMLNALNDKGFAVSAQSTCSSKSKAISHVLLEMGLGELRATHAIRISMSHMTTMEELELFVKAIKEVIHDYRTK</sequence>
<protein>
    <submittedName>
        <fullName evidence="9">Cysteine desulfurase</fullName>
    </submittedName>
</protein>
<dbReference type="InterPro" id="IPR015422">
    <property type="entry name" value="PyrdxlP-dep_Trfase_small"/>
</dbReference>
<dbReference type="EMBL" id="CP060636">
    <property type="protein sequence ID" value="QNM11698.1"/>
    <property type="molecule type" value="Genomic_DNA"/>
</dbReference>
<accession>A0A7G9GLL6</accession>
<evidence type="ECO:0000259" key="8">
    <source>
        <dbReference type="Pfam" id="PF00266"/>
    </source>
</evidence>
<keyword evidence="3" id="KW-0479">Metal-binding</keyword>
<dbReference type="InterPro" id="IPR020578">
    <property type="entry name" value="Aminotrans_V_PyrdxlP_BS"/>
</dbReference>
<dbReference type="PIRSF" id="PIRSF005572">
    <property type="entry name" value="NifS"/>
    <property type="match status" value="1"/>
</dbReference>
<keyword evidence="5" id="KW-0408">Iron</keyword>
<evidence type="ECO:0000256" key="7">
    <source>
        <dbReference type="RuleBase" id="RU004504"/>
    </source>
</evidence>
<dbReference type="PROSITE" id="PS00595">
    <property type="entry name" value="AA_TRANSFER_CLASS_5"/>
    <property type="match status" value="1"/>
</dbReference>
<dbReference type="Gene3D" id="3.40.640.10">
    <property type="entry name" value="Type I PLP-dependent aspartate aminotransferase-like (Major domain)"/>
    <property type="match status" value="1"/>
</dbReference>
<reference evidence="9 10" key="1">
    <citation type="submission" date="2020-08" db="EMBL/GenBank/DDBJ databases">
        <authorList>
            <person name="Liu C."/>
            <person name="Sun Q."/>
        </authorList>
    </citation>
    <scope>NUCLEOTIDE SEQUENCE [LARGE SCALE GENOMIC DNA]</scope>
    <source>
        <strain evidence="9 10">NSJ-61</strain>
    </source>
</reference>
<gene>
    <name evidence="9" type="ORF">H9Q80_15825</name>
</gene>
<dbReference type="Pfam" id="PF00266">
    <property type="entry name" value="Aminotran_5"/>
    <property type="match status" value="1"/>
</dbReference>
<evidence type="ECO:0000256" key="6">
    <source>
        <dbReference type="ARBA" id="ARBA00023014"/>
    </source>
</evidence>
<evidence type="ECO:0000256" key="3">
    <source>
        <dbReference type="ARBA" id="ARBA00022723"/>
    </source>
</evidence>
<dbReference type="KEGG" id="ehn:H9Q80_15825"/>
<keyword evidence="6" id="KW-0411">Iron-sulfur</keyword>
<dbReference type="Proteomes" id="UP000515856">
    <property type="component" value="Chromosome"/>
</dbReference>
<proteinExistence type="inferred from homology"/>
<dbReference type="InterPro" id="IPR015424">
    <property type="entry name" value="PyrdxlP-dep_Trfase"/>
</dbReference>
<evidence type="ECO:0000256" key="4">
    <source>
        <dbReference type="ARBA" id="ARBA00022898"/>
    </source>
</evidence>
<comment type="cofactor">
    <cofactor evidence="1 7">
        <name>pyridoxal 5'-phosphate</name>
        <dbReference type="ChEBI" id="CHEBI:597326"/>
    </cofactor>
</comment>